<keyword evidence="8" id="KW-0472">Membrane</keyword>
<dbReference type="InterPro" id="IPR050660">
    <property type="entry name" value="NEK_Ser/Thr_kinase"/>
</dbReference>
<protein>
    <recommendedName>
        <fullName evidence="1">non-specific serine/threonine protein kinase</fullName>
        <ecNumber evidence="1">2.7.11.1</ecNumber>
    </recommendedName>
</protein>
<feature type="region of interest" description="Disordered" evidence="7">
    <location>
        <begin position="723"/>
        <end position="742"/>
    </location>
</feature>
<evidence type="ECO:0000313" key="10">
    <source>
        <dbReference type="EMBL" id="CAD8116047.1"/>
    </source>
</evidence>
<keyword evidence="4" id="KW-0418">Kinase</keyword>
<proteinExistence type="predicted"/>
<dbReference type="PANTHER" id="PTHR43671:SF13">
    <property type="entry name" value="SERINE_THREONINE-PROTEIN KINASE NEK2"/>
    <property type="match status" value="1"/>
</dbReference>
<feature type="transmembrane region" description="Helical" evidence="8">
    <location>
        <begin position="132"/>
        <end position="150"/>
    </location>
</feature>
<evidence type="ECO:0000256" key="8">
    <source>
        <dbReference type="SAM" id="Phobius"/>
    </source>
</evidence>
<dbReference type="GO" id="GO:0004674">
    <property type="term" value="F:protein serine/threonine kinase activity"/>
    <property type="evidence" value="ECO:0007669"/>
    <property type="project" value="UniProtKB-EC"/>
</dbReference>
<evidence type="ECO:0000256" key="3">
    <source>
        <dbReference type="ARBA" id="ARBA00022741"/>
    </source>
</evidence>
<dbReference type="PROSITE" id="PS50011">
    <property type="entry name" value="PROTEIN_KINASE_DOM"/>
    <property type="match status" value="1"/>
</dbReference>
<feature type="region of interest" description="Disordered" evidence="7">
    <location>
        <begin position="823"/>
        <end position="844"/>
    </location>
</feature>
<dbReference type="AlphaFoldDB" id="A0A8S1QNB8"/>
<evidence type="ECO:0000256" key="5">
    <source>
        <dbReference type="ARBA" id="ARBA00022840"/>
    </source>
</evidence>
<keyword evidence="11" id="KW-1185">Reference proteome</keyword>
<dbReference type="EMBL" id="CAJJDM010000178">
    <property type="protein sequence ID" value="CAD8116047.1"/>
    <property type="molecule type" value="Genomic_DNA"/>
</dbReference>
<reference evidence="10" key="1">
    <citation type="submission" date="2021-01" db="EMBL/GenBank/DDBJ databases">
        <authorList>
            <consortium name="Genoscope - CEA"/>
            <person name="William W."/>
        </authorList>
    </citation>
    <scope>NUCLEOTIDE SEQUENCE</scope>
</reference>
<dbReference type="InterPro" id="IPR000719">
    <property type="entry name" value="Prot_kinase_dom"/>
</dbReference>
<dbReference type="OMA" id="DQQDKYQ"/>
<keyword evidence="3" id="KW-0547">Nucleotide-binding</keyword>
<evidence type="ECO:0000256" key="1">
    <source>
        <dbReference type="ARBA" id="ARBA00012513"/>
    </source>
</evidence>
<evidence type="ECO:0000256" key="4">
    <source>
        <dbReference type="ARBA" id="ARBA00022777"/>
    </source>
</evidence>
<keyword evidence="2" id="KW-0808">Transferase</keyword>
<name>A0A8S1QNB8_PARPR</name>
<feature type="compositionally biased region" description="Low complexity" evidence="7">
    <location>
        <begin position="732"/>
        <end position="742"/>
    </location>
</feature>
<dbReference type="Proteomes" id="UP000688137">
    <property type="component" value="Unassembled WGS sequence"/>
</dbReference>
<keyword evidence="6" id="KW-0175">Coiled coil</keyword>
<evidence type="ECO:0000256" key="7">
    <source>
        <dbReference type="SAM" id="MobiDB-lite"/>
    </source>
</evidence>
<feature type="compositionally biased region" description="Low complexity" evidence="7">
    <location>
        <begin position="833"/>
        <end position="844"/>
    </location>
</feature>
<accession>A0A8S1QNB8</accession>
<comment type="caution">
    <text evidence="10">The sequence shown here is derived from an EMBL/GenBank/DDBJ whole genome shotgun (WGS) entry which is preliminary data.</text>
</comment>
<keyword evidence="8" id="KW-1133">Transmembrane helix</keyword>
<dbReference type="SMART" id="SM00220">
    <property type="entry name" value="S_TKc"/>
    <property type="match status" value="1"/>
</dbReference>
<sequence>MNLTQFWISIKNAINFAYILQKGFQLLKRYFQFPKVQTMSLKDSKLFLNKLVDFNQQIKDNKLKMKKNRKFKKEEHSKLHFIESKRKQNLIQLKTLKQKEQLRITEFQQKWLTSNIFFKQNSVQFSIQLQKIYIIHNFSFFVLYYIYIFIQQKMQSNSMIDAPIQNFPNRKFERIKVLGQGGEGTVFLCKSKNWGINDQKQFALKFQYQSKADEIQFIDNLIAYQNQYENLINQGKSNYQSSGLIRIYERFQFNNQDIIIMEAGEIDLYDYIKQQQQNLSFDQKLKILIQITQSIQYLHQNNLIHRDIKPENFIKVADQFKLIDFGLTKQNSFIFKTTGVGTPLFQAPEVLENKANYDVSIDIWSLACVFYEILSGQALFNGENQNQVVQMILGCKQNSNFLNERLNKENLDDTLKDLLKQMLKYNSAERIKIQKVLSILVDYSNSKSNNQQQQFNIQSKFLIQQDNKILTPQNFQQFGNSNLQQNIITQQIQQLQEQITDFNCQQTKNQKNIENLLIQLVNQKDQIQDKIQNLEHKIDDCISQIKKKESGDQDQYNSLQIQIQNYENQLKVKINQEQENFILIKDQQNKILNLELILSDIEKKHDMTIIHYKNKVSELEAKLQEQISKDEKQISVQTKNQALKQDKGQDQENQILNSIKDNSFQQTFEQQDNTSQLEHQQNGVELKLNGEQKEFQLQNNQDVNKNQFEQIKQQIQDILSKMSVADSDKTKQQNQKKQNQQQGIYADQMEDLKNKLFKTIQQIINTHGKGQNQLNDIKGLFFDQKKINFTKLKDIIQKIYQEIETQQSKQNQQNLNQITEIKQETKIKQQPAKQQNKNSSKIKK</sequence>
<evidence type="ECO:0000256" key="2">
    <source>
        <dbReference type="ARBA" id="ARBA00022679"/>
    </source>
</evidence>
<gene>
    <name evidence="10" type="ORF">PPRIM_AZ9-3.1.T1690001</name>
</gene>
<evidence type="ECO:0000259" key="9">
    <source>
        <dbReference type="PROSITE" id="PS50011"/>
    </source>
</evidence>
<dbReference type="EC" id="2.7.11.1" evidence="1"/>
<organism evidence="10 11">
    <name type="scientific">Paramecium primaurelia</name>
    <dbReference type="NCBI Taxonomy" id="5886"/>
    <lineage>
        <taxon>Eukaryota</taxon>
        <taxon>Sar</taxon>
        <taxon>Alveolata</taxon>
        <taxon>Ciliophora</taxon>
        <taxon>Intramacronucleata</taxon>
        <taxon>Oligohymenophorea</taxon>
        <taxon>Peniculida</taxon>
        <taxon>Parameciidae</taxon>
        <taxon>Paramecium</taxon>
    </lineage>
</organism>
<evidence type="ECO:0000313" key="11">
    <source>
        <dbReference type="Proteomes" id="UP000688137"/>
    </source>
</evidence>
<dbReference type="GO" id="GO:0005524">
    <property type="term" value="F:ATP binding"/>
    <property type="evidence" value="ECO:0007669"/>
    <property type="project" value="UniProtKB-KW"/>
</dbReference>
<keyword evidence="8" id="KW-0812">Transmembrane</keyword>
<dbReference type="Pfam" id="PF00069">
    <property type="entry name" value="Pkinase"/>
    <property type="match status" value="1"/>
</dbReference>
<keyword evidence="5" id="KW-0067">ATP-binding</keyword>
<feature type="domain" description="Protein kinase" evidence="9">
    <location>
        <begin position="172"/>
        <end position="444"/>
    </location>
</feature>
<feature type="coiled-coil region" evidence="6">
    <location>
        <begin position="510"/>
        <end position="629"/>
    </location>
</feature>
<dbReference type="PANTHER" id="PTHR43671">
    <property type="entry name" value="SERINE/THREONINE-PROTEIN KINASE NEK"/>
    <property type="match status" value="1"/>
</dbReference>
<evidence type="ECO:0000256" key="6">
    <source>
        <dbReference type="SAM" id="Coils"/>
    </source>
</evidence>